<dbReference type="HOGENOM" id="CLU_019200_0_0_4"/>
<evidence type="ECO:0000256" key="4">
    <source>
        <dbReference type="ARBA" id="ARBA00022679"/>
    </source>
</evidence>
<dbReference type="Pfam" id="PF18583">
    <property type="entry name" value="Arnt_C"/>
    <property type="match status" value="1"/>
</dbReference>
<feature type="transmembrane region" description="Helical" evidence="8">
    <location>
        <begin position="390"/>
        <end position="410"/>
    </location>
</feature>
<evidence type="ECO:0000256" key="5">
    <source>
        <dbReference type="ARBA" id="ARBA00022692"/>
    </source>
</evidence>
<dbReference type="PANTHER" id="PTHR33908">
    <property type="entry name" value="MANNOSYLTRANSFERASE YKCB-RELATED"/>
    <property type="match status" value="1"/>
</dbReference>
<proteinExistence type="predicted"/>
<feature type="transmembrane region" description="Helical" evidence="8">
    <location>
        <begin position="210"/>
        <end position="229"/>
    </location>
</feature>
<evidence type="ECO:0000256" key="2">
    <source>
        <dbReference type="ARBA" id="ARBA00022475"/>
    </source>
</evidence>
<dbReference type="STRING" id="395494.Galf_0666"/>
<keyword evidence="12" id="KW-1185">Reference proteome</keyword>
<evidence type="ECO:0000256" key="6">
    <source>
        <dbReference type="ARBA" id="ARBA00022989"/>
    </source>
</evidence>
<dbReference type="InterPro" id="IPR038731">
    <property type="entry name" value="RgtA/B/C-like"/>
</dbReference>
<dbReference type="PANTHER" id="PTHR33908:SF3">
    <property type="entry name" value="UNDECAPRENYL PHOSPHATE-ALPHA-4-AMINO-4-DEOXY-L-ARABINOSE ARABINOSYL TRANSFERASE"/>
    <property type="match status" value="1"/>
</dbReference>
<dbReference type="GO" id="GO:0005886">
    <property type="term" value="C:plasma membrane"/>
    <property type="evidence" value="ECO:0007669"/>
    <property type="project" value="UniProtKB-SubCell"/>
</dbReference>
<feature type="domain" description="Glycosyltransferase RgtA/B/C/D-like" evidence="9">
    <location>
        <begin position="63"/>
        <end position="226"/>
    </location>
</feature>
<keyword evidence="2" id="KW-1003">Cell membrane</keyword>
<reference evidence="11 12" key="1">
    <citation type="submission" date="2010-08" db="EMBL/GenBank/DDBJ databases">
        <title>Complete sequence of Gallionella capsiferriformans ES-2.</title>
        <authorList>
            <consortium name="US DOE Joint Genome Institute"/>
            <person name="Lucas S."/>
            <person name="Copeland A."/>
            <person name="Lapidus A."/>
            <person name="Cheng J.-F."/>
            <person name="Bruce D."/>
            <person name="Goodwin L."/>
            <person name="Pitluck S."/>
            <person name="Chertkov O."/>
            <person name="Davenport K.W."/>
            <person name="Detter J.C."/>
            <person name="Han C."/>
            <person name="Tapia R."/>
            <person name="Land M."/>
            <person name="Hauser L."/>
            <person name="Chang Y.-J."/>
            <person name="Jeffries C."/>
            <person name="Kyrpides N."/>
            <person name="Ivanova N."/>
            <person name="Mikhailova N."/>
            <person name="Shelobolina E.S."/>
            <person name="Picardal F."/>
            <person name="Roden E."/>
            <person name="Emerson D."/>
            <person name="Woyke T."/>
        </authorList>
    </citation>
    <scope>NUCLEOTIDE SEQUENCE [LARGE SCALE GENOMIC DNA]</scope>
    <source>
        <strain evidence="11 12">ES-2</strain>
    </source>
</reference>
<gene>
    <name evidence="11" type="ordered locus">Galf_0666</name>
</gene>
<evidence type="ECO:0000256" key="7">
    <source>
        <dbReference type="ARBA" id="ARBA00023136"/>
    </source>
</evidence>
<evidence type="ECO:0000259" key="9">
    <source>
        <dbReference type="Pfam" id="PF13231"/>
    </source>
</evidence>
<feature type="transmembrane region" description="Helical" evidence="8">
    <location>
        <begin position="417"/>
        <end position="436"/>
    </location>
</feature>
<feature type="transmembrane region" description="Helical" evidence="8">
    <location>
        <begin position="9"/>
        <end position="26"/>
    </location>
</feature>
<keyword evidence="4 11" id="KW-0808">Transferase</keyword>
<feature type="transmembrane region" description="Helical" evidence="8">
    <location>
        <begin position="302"/>
        <end position="320"/>
    </location>
</feature>
<keyword evidence="6 8" id="KW-1133">Transmembrane helix</keyword>
<dbReference type="InterPro" id="IPR050297">
    <property type="entry name" value="LipidA_mod_glycosyltrf_83"/>
</dbReference>
<dbReference type="eggNOG" id="COG1807">
    <property type="taxonomic scope" value="Bacteria"/>
</dbReference>
<keyword evidence="5 8" id="KW-0812">Transmembrane</keyword>
<organism evidence="11 12">
    <name type="scientific">Gallionella capsiferriformans (strain ES-2)</name>
    <name type="common">Gallionella ferruginea capsiferriformans (strain ES-2)</name>
    <dbReference type="NCBI Taxonomy" id="395494"/>
    <lineage>
        <taxon>Bacteria</taxon>
        <taxon>Pseudomonadati</taxon>
        <taxon>Pseudomonadota</taxon>
        <taxon>Betaproteobacteria</taxon>
        <taxon>Nitrosomonadales</taxon>
        <taxon>Gallionellaceae</taxon>
        <taxon>Gallionella</taxon>
    </lineage>
</organism>
<feature type="transmembrane region" description="Helical" evidence="8">
    <location>
        <begin position="350"/>
        <end position="370"/>
    </location>
</feature>
<dbReference type="GO" id="GO:0016763">
    <property type="term" value="F:pentosyltransferase activity"/>
    <property type="evidence" value="ECO:0007669"/>
    <property type="project" value="TreeGrafter"/>
</dbReference>
<keyword evidence="3" id="KW-0328">Glycosyltransferase</keyword>
<accession>D9SD18</accession>
<protein>
    <submittedName>
        <fullName evidence="11">Glycosyl transferase family 39</fullName>
    </submittedName>
</protein>
<dbReference type="KEGG" id="gca:Galf_0666"/>
<feature type="transmembrane region" description="Helical" evidence="8">
    <location>
        <begin position="125"/>
        <end position="153"/>
    </location>
</feature>
<comment type="subcellular location">
    <subcellularLocation>
        <location evidence="1">Cell membrane</location>
        <topology evidence="1">Multi-pass membrane protein</topology>
    </subcellularLocation>
</comment>
<feature type="transmembrane region" description="Helical" evidence="8">
    <location>
        <begin position="87"/>
        <end position="104"/>
    </location>
</feature>
<dbReference type="AlphaFoldDB" id="D9SD18"/>
<evidence type="ECO:0000256" key="8">
    <source>
        <dbReference type="SAM" id="Phobius"/>
    </source>
</evidence>
<evidence type="ECO:0000259" key="10">
    <source>
        <dbReference type="Pfam" id="PF18583"/>
    </source>
</evidence>
<dbReference type="GO" id="GO:0010041">
    <property type="term" value="P:response to iron(III) ion"/>
    <property type="evidence" value="ECO:0007669"/>
    <property type="project" value="TreeGrafter"/>
</dbReference>
<evidence type="ECO:0000256" key="3">
    <source>
        <dbReference type="ARBA" id="ARBA00022676"/>
    </source>
</evidence>
<sequence precursor="true">MSLFASRKLWWLVAVVGVIWFANLEYRTLIKPDEGRYAEIPREMVASGDWVTPRLNNLKYFEKPPLQYWATAAAYTVFGEHQWTSRLWAGLTGFAGIFLVWFAGSRLFGRETAGFAAVLLSGSMLYVMMSHINTLDMGVTFFITLGIFSLLLGQSATDVRQRRNWMLLAWAGMALAVLSKGLMGIILPGTAVFIYCLVQRDFTVLKRMHWLAGISVFLLITAPWFYLVMKANPEFFGRFFIYEHYTRFTTKDLGRYQPWYYFVPVLLAGMLPWTVLMIDAVLRAVFGAKAPMLAGERPFNAARFLLVWAVFIYCFFSISGSKLPSYLLPMFPALVLLMGQRLVQMRERVLFWQVSPIVPVAIAFLVLALNVDRFADTPTQIALYPEYRPWLVAASLMLLLSQLSGMALLWRNKKWPAVLVLSLGTLLSVQLGVSGYNTLAGERSAKHIAEAIRAEVKPDIPFYSVLTYEQTLPFYLQRTFTLVQFQDEMDFGIKQEPERWIPTLDDFLPVWEAQAEALAIMPLYAYPQLQQMAESASGKKLAMKIIFQDGQYIVVKKI</sequence>
<evidence type="ECO:0000313" key="12">
    <source>
        <dbReference type="Proteomes" id="UP000001235"/>
    </source>
</evidence>
<dbReference type="EMBL" id="CP002159">
    <property type="protein sequence ID" value="ADL54707.1"/>
    <property type="molecule type" value="Genomic_DNA"/>
</dbReference>
<keyword evidence="7 8" id="KW-0472">Membrane</keyword>
<evidence type="ECO:0000256" key="1">
    <source>
        <dbReference type="ARBA" id="ARBA00004651"/>
    </source>
</evidence>
<name>D9SD18_GALCS</name>
<feature type="transmembrane region" description="Helical" evidence="8">
    <location>
        <begin position="165"/>
        <end position="198"/>
    </location>
</feature>
<dbReference type="GO" id="GO:0009103">
    <property type="term" value="P:lipopolysaccharide biosynthetic process"/>
    <property type="evidence" value="ECO:0007669"/>
    <property type="project" value="UniProtKB-ARBA"/>
</dbReference>
<evidence type="ECO:0000313" key="11">
    <source>
        <dbReference type="EMBL" id="ADL54707.1"/>
    </source>
</evidence>
<dbReference type="InterPro" id="IPR040845">
    <property type="entry name" value="Arnt_C"/>
</dbReference>
<dbReference type="Proteomes" id="UP000001235">
    <property type="component" value="Chromosome"/>
</dbReference>
<feature type="transmembrane region" description="Helical" evidence="8">
    <location>
        <begin position="259"/>
        <end position="282"/>
    </location>
</feature>
<dbReference type="CAZy" id="GT83">
    <property type="family name" value="Glycosyltransferase Family 83"/>
</dbReference>
<dbReference type="Pfam" id="PF13231">
    <property type="entry name" value="PMT_2"/>
    <property type="match status" value="1"/>
</dbReference>
<feature type="domain" description="Aminoarabinose transferase C-terminal" evidence="10">
    <location>
        <begin position="448"/>
        <end position="557"/>
    </location>
</feature>